<comment type="catalytic activity">
    <reaction evidence="5">
        <text>RX + glutathione = an S-substituted glutathione + a halide anion + H(+)</text>
        <dbReference type="Rhea" id="RHEA:16437"/>
        <dbReference type="ChEBI" id="CHEBI:15378"/>
        <dbReference type="ChEBI" id="CHEBI:16042"/>
        <dbReference type="ChEBI" id="CHEBI:17792"/>
        <dbReference type="ChEBI" id="CHEBI:57925"/>
        <dbReference type="ChEBI" id="CHEBI:90779"/>
        <dbReference type="EC" id="2.5.1.18"/>
    </reaction>
</comment>
<evidence type="ECO:0000256" key="4">
    <source>
        <dbReference type="ARBA" id="ARBA00022679"/>
    </source>
</evidence>
<dbReference type="PANTHER" id="PTHR11571">
    <property type="entry name" value="GLUTATHIONE S-TRANSFERASE"/>
    <property type="match status" value="1"/>
</dbReference>
<proteinExistence type="inferred from homology"/>
<dbReference type="CDD" id="cd03075">
    <property type="entry name" value="GST_N_Mu"/>
    <property type="match status" value="1"/>
</dbReference>
<evidence type="ECO:0000259" key="6">
    <source>
        <dbReference type="PROSITE" id="PS50404"/>
    </source>
</evidence>
<dbReference type="PANTHER" id="PTHR11571:SF222">
    <property type="entry name" value="GLUTATHIONE TRANSFERASE"/>
    <property type="match status" value="1"/>
</dbReference>
<dbReference type="SUPFAM" id="SSF47616">
    <property type="entry name" value="GST C-terminal domain-like"/>
    <property type="match status" value="1"/>
</dbReference>
<dbReference type="SFLD" id="SFLDG01205">
    <property type="entry name" value="AMPS.1"/>
    <property type="match status" value="1"/>
</dbReference>
<dbReference type="SFLD" id="SFLDG00363">
    <property type="entry name" value="AMPS_(cytGST):_Alpha-__Mu-__Pi"/>
    <property type="match status" value="1"/>
</dbReference>
<dbReference type="InterPro" id="IPR036282">
    <property type="entry name" value="Glutathione-S-Trfase_C_sf"/>
</dbReference>
<dbReference type="InterPro" id="IPR004046">
    <property type="entry name" value="GST_C"/>
</dbReference>
<sequence length="218" mass="25281">MAEKPRIGYWDIRGLAAPLRLIMAYSGVDFSDDRYAVGPPPEYNRDVWFSVKFTLGLDFPNLPYYIDDKVKLTETNAIFRYLGRKYNLYGDDDVAKANCDLILEMAMGLRNGFVGLCYGKNFDENKPAYLEKAKKQLDAFEAYLGDKKFFAGDKVTVADFHMFEMLDQHNTFEPSLLDNSPKLKQFWQRFRDLPAIKAYLSSDKYKERPINNPSANWK</sequence>
<dbReference type="Pfam" id="PF02798">
    <property type="entry name" value="GST_N"/>
    <property type="match status" value="1"/>
</dbReference>
<evidence type="ECO:0000256" key="5">
    <source>
        <dbReference type="ARBA" id="ARBA00047960"/>
    </source>
</evidence>
<comment type="similarity">
    <text evidence="2">Belongs to the GST superfamily. Mu family.</text>
</comment>
<dbReference type="Proteomes" id="UP000694888">
    <property type="component" value="Unplaced"/>
</dbReference>
<keyword evidence="4" id="KW-0808">Transferase</keyword>
<dbReference type="InterPro" id="IPR050213">
    <property type="entry name" value="GST_superfamily"/>
</dbReference>
<gene>
    <name evidence="9" type="primary">LOC101845200</name>
</gene>
<dbReference type="InterPro" id="IPR036249">
    <property type="entry name" value="Thioredoxin-like_sf"/>
</dbReference>
<dbReference type="EC" id="2.5.1.18" evidence="3"/>
<dbReference type="GeneID" id="101845200"/>
<evidence type="ECO:0000313" key="9">
    <source>
        <dbReference type="RefSeq" id="XP_012944248.1"/>
    </source>
</evidence>
<evidence type="ECO:0000259" key="7">
    <source>
        <dbReference type="PROSITE" id="PS50405"/>
    </source>
</evidence>
<dbReference type="RefSeq" id="XP_012944248.1">
    <property type="nucleotide sequence ID" value="XM_013088794.2"/>
</dbReference>
<dbReference type="InterPro" id="IPR010987">
    <property type="entry name" value="Glutathione-S-Trfase_C-like"/>
</dbReference>
<name>A0ABM1AAZ4_APLCA</name>
<evidence type="ECO:0000256" key="1">
    <source>
        <dbReference type="ARBA" id="ARBA00003701"/>
    </source>
</evidence>
<dbReference type="Gene3D" id="1.20.1050.10">
    <property type="match status" value="1"/>
</dbReference>
<dbReference type="SUPFAM" id="SSF52833">
    <property type="entry name" value="Thioredoxin-like"/>
    <property type="match status" value="1"/>
</dbReference>
<dbReference type="Pfam" id="PF14497">
    <property type="entry name" value="GST_C_3"/>
    <property type="match status" value="1"/>
</dbReference>
<dbReference type="SFLD" id="SFLDS00019">
    <property type="entry name" value="Glutathione_Transferase_(cytos"/>
    <property type="match status" value="1"/>
</dbReference>
<dbReference type="PROSITE" id="PS50405">
    <property type="entry name" value="GST_CTER"/>
    <property type="match status" value="1"/>
</dbReference>
<evidence type="ECO:0000256" key="2">
    <source>
        <dbReference type="ARBA" id="ARBA00005861"/>
    </source>
</evidence>
<organism evidence="8 9">
    <name type="scientific">Aplysia californica</name>
    <name type="common">California sea hare</name>
    <dbReference type="NCBI Taxonomy" id="6500"/>
    <lineage>
        <taxon>Eukaryota</taxon>
        <taxon>Metazoa</taxon>
        <taxon>Spiralia</taxon>
        <taxon>Lophotrochozoa</taxon>
        <taxon>Mollusca</taxon>
        <taxon>Gastropoda</taxon>
        <taxon>Heterobranchia</taxon>
        <taxon>Euthyneura</taxon>
        <taxon>Tectipleura</taxon>
        <taxon>Aplysiida</taxon>
        <taxon>Aplysioidea</taxon>
        <taxon>Aplysiidae</taxon>
        <taxon>Aplysia</taxon>
    </lineage>
</organism>
<accession>A0ABM1AAZ4</accession>
<dbReference type="PROSITE" id="PS50404">
    <property type="entry name" value="GST_NTER"/>
    <property type="match status" value="1"/>
</dbReference>
<protein>
    <recommendedName>
        <fullName evidence="3">glutathione transferase</fullName>
        <ecNumber evidence="3">2.5.1.18</ecNumber>
    </recommendedName>
</protein>
<evidence type="ECO:0000256" key="3">
    <source>
        <dbReference type="ARBA" id="ARBA00012452"/>
    </source>
</evidence>
<feature type="domain" description="GST C-terminal" evidence="7">
    <location>
        <begin position="92"/>
        <end position="210"/>
    </location>
</feature>
<comment type="function">
    <text evidence="1">Conjugation of reduced glutathione to a wide number of exogenous and endogenous hydrophobic electrophiles.</text>
</comment>
<evidence type="ECO:0000313" key="8">
    <source>
        <dbReference type="Proteomes" id="UP000694888"/>
    </source>
</evidence>
<keyword evidence="8" id="KW-1185">Reference proteome</keyword>
<feature type="domain" description="GST N-terminal" evidence="6">
    <location>
        <begin position="3"/>
        <end position="90"/>
    </location>
</feature>
<dbReference type="InterPro" id="IPR003081">
    <property type="entry name" value="GST_mu"/>
</dbReference>
<dbReference type="PRINTS" id="PR01267">
    <property type="entry name" value="GSTRNSFRASEM"/>
</dbReference>
<reference evidence="9" key="1">
    <citation type="submission" date="2025-08" db="UniProtKB">
        <authorList>
            <consortium name="RefSeq"/>
        </authorList>
    </citation>
    <scope>IDENTIFICATION</scope>
</reference>
<dbReference type="InterPro" id="IPR004045">
    <property type="entry name" value="Glutathione_S-Trfase_N"/>
</dbReference>
<dbReference type="InterPro" id="IPR040079">
    <property type="entry name" value="Glutathione_S-Trfase"/>
</dbReference>
<dbReference type="Gene3D" id="3.40.30.10">
    <property type="entry name" value="Glutaredoxin"/>
    <property type="match status" value="1"/>
</dbReference>